<sequence>MINQLTQIIHPMFRLGQKEVRIPITAVITTRILHGSISWYTSKNRKSVEKQINRWLFQSIRLSTGMMRQTTSPFLNLYGGLKDIKKAANKLTHNYLHTELTAPVDNTYRTVIWKELSSEPKAQSSPPNSFIEKSILQQQHFTRAENLSSFPVLPWTNHLTNVINLQMTKNQKNV</sequence>
<accession>A0A9Q3PGJ9</accession>
<organism evidence="1 2">
    <name type="scientific">Austropuccinia psidii MF-1</name>
    <dbReference type="NCBI Taxonomy" id="1389203"/>
    <lineage>
        <taxon>Eukaryota</taxon>
        <taxon>Fungi</taxon>
        <taxon>Dikarya</taxon>
        <taxon>Basidiomycota</taxon>
        <taxon>Pucciniomycotina</taxon>
        <taxon>Pucciniomycetes</taxon>
        <taxon>Pucciniales</taxon>
        <taxon>Sphaerophragmiaceae</taxon>
        <taxon>Austropuccinia</taxon>
    </lineage>
</organism>
<proteinExistence type="predicted"/>
<name>A0A9Q3PGJ9_9BASI</name>
<dbReference type="Proteomes" id="UP000765509">
    <property type="component" value="Unassembled WGS sequence"/>
</dbReference>
<evidence type="ECO:0000313" key="2">
    <source>
        <dbReference type="Proteomes" id="UP000765509"/>
    </source>
</evidence>
<evidence type="ECO:0000313" key="1">
    <source>
        <dbReference type="EMBL" id="MBW0560420.1"/>
    </source>
</evidence>
<keyword evidence="2" id="KW-1185">Reference proteome</keyword>
<dbReference type="EMBL" id="AVOT02069543">
    <property type="protein sequence ID" value="MBW0560420.1"/>
    <property type="molecule type" value="Genomic_DNA"/>
</dbReference>
<gene>
    <name evidence="1" type="ORF">O181_100135</name>
</gene>
<protein>
    <submittedName>
        <fullName evidence="1">Uncharacterized protein</fullName>
    </submittedName>
</protein>
<dbReference type="OrthoDB" id="421040at2759"/>
<reference evidence="1" key="1">
    <citation type="submission" date="2021-03" db="EMBL/GenBank/DDBJ databases">
        <title>Draft genome sequence of rust myrtle Austropuccinia psidii MF-1, a brazilian biotype.</title>
        <authorList>
            <person name="Quecine M.C."/>
            <person name="Pachon D.M.R."/>
            <person name="Bonatelli M.L."/>
            <person name="Correr F.H."/>
            <person name="Franceschini L.M."/>
            <person name="Leite T.F."/>
            <person name="Margarido G.R.A."/>
            <person name="Almeida C.A."/>
            <person name="Ferrarezi J.A."/>
            <person name="Labate C.A."/>
        </authorList>
    </citation>
    <scope>NUCLEOTIDE SEQUENCE</scope>
    <source>
        <strain evidence="1">MF-1</strain>
    </source>
</reference>
<dbReference type="AlphaFoldDB" id="A0A9Q3PGJ9"/>
<comment type="caution">
    <text evidence="1">The sequence shown here is derived from an EMBL/GenBank/DDBJ whole genome shotgun (WGS) entry which is preliminary data.</text>
</comment>